<reference evidence="2" key="1">
    <citation type="submission" date="2022-11" db="UniProtKB">
        <authorList>
            <consortium name="WormBaseParasite"/>
        </authorList>
    </citation>
    <scope>IDENTIFICATION</scope>
</reference>
<name>A0AC35GK08_9BILA</name>
<dbReference type="WBParaSite" id="PS1159_v2.g6131.t1">
    <property type="protein sequence ID" value="PS1159_v2.g6131.t1"/>
    <property type="gene ID" value="PS1159_v2.g6131"/>
</dbReference>
<evidence type="ECO:0000313" key="2">
    <source>
        <dbReference type="WBParaSite" id="PS1159_v2.g6131.t1"/>
    </source>
</evidence>
<dbReference type="Proteomes" id="UP000887580">
    <property type="component" value="Unplaced"/>
</dbReference>
<accession>A0AC35GK08</accession>
<proteinExistence type="predicted"/>
<protein>
    <submittedName>
        <fullName evidence="2">Uncharacterized protein</fullName>
    </submittedName>
</protein>
<organism evidence="1 2">
    <name type="scientific">Panagrolaimus sp. PS1159</name>
    <dbReference type="NCBI Taxonomy" id="55785"/>
    <lineage>
        <taxon>Eukaryota</taxon>
        <taxon>Metazoa</taxon>
        <taxon>Ecdysozoa</taxon>
        <taxon>Nematoda</taxon>
        <taxon>Chromadorea</taxon>
        <taxon>Rhabditida</taxon>
        <taxon>Tylenchina</taxon>
        <taxon>Panagrolaimomorpha</taxon>
        <taxon>Panagrolaimoidea</taxon>
        <taxon>Panagrolaimidae</taxon>
        <taxon>Panagrolaimus</taxon>
    </lineage>
</organism>
<sequence length="102" mass="11801">MVFHVVIYPLWGEASIFNTFNEESVRIKVHCVKNDEFHKVDSMFKEISATNPNEYGYSDYGNEIRKKFIDSGLFYGFKKVEIISKLKADYLNTVAQSNFTAS</sequence>
<evidence type="ECO:0000313" key="1">
    <source>
        <dbReference type="Proteomes" id="UP000887580"/>
    </source>
</evidence>